<feature type="region of interest" description="Disordered" evidence="1">
    <location>
        <begin position="1"/>
        <end position="22"/>
    </location>
</feature>
<reference evidence="2 3" key="1">
    <citation type="journal article" date="2016" name="Nat. Commun.">
        <title>Thousands of microbial genomes shed light on interconnected biogeochemical processes in an aquifer system.</title>
        <authorList>
            <person name="Anantharaman K."/>
            <person name="Brown C.T."/>
            <person name="Hug L.A."/>
            <person name="Sharon I."/>
            <person name="Castelle C.J."/>
            <person name="Probst A.J."/>
            <person name="Thomas B.C."/>
            <person name="Singh A."/>
            <person name="Wilkins M.J."/>
            <person name="Karaoz U."/>
            <person name="Brodie E.L."/>
            <person name="Williams K.H."/>
            <person name="Hubbard S.S."/>
            <person name="Banfield J.F."/>
        </authorList>
    </citation>
    <scope>NUCLEOTIDE SEQUENCE [LARGE SCALE GENOMIC DNA]</scope>
</reference>
<comment type="caution">
    <text evidence="2">The sequence shown here is derived from an EMBL/GenBank/DDBJ whole genome shotgun (WGS) entry which is preliminary data.</text>
</comment>
<evidence type="ECO:0000313" key="3">
    <source>
        <dbReference type="Proteomes" id="UP000178179"/>
    </source>
</evidence>
<organism evidence="2 3">
    <name type="scientific">Candidatus Colwellbacteria bacterium GWA2_46_10</name>
    <dbReference type="NCBI Taxonomy" id="1797684"/>
    <lineage>
        <taxon>Bacteria</taxon>
        <taxon>Candidatus Colwelliibacteriota</taxon>
    </lineage>
</organism>
<gene>
    <name evidence="2" type="ORF">A2119_02645</name>
</gene>
<dbReference type="AlphaFoldDB" id="A0A1G1YZR3"/>
<name>A0A1G1YZR3_9BACT</name>
<accession>A0A1G1YZR3</accession>
<protein>
    <submittedName>
        <fullName evidence="2">Uncharacterized protein</fullName>
    </submittedName>
</protein>
<dbReference type="EMBL" id="MHIS01000004">
    <property type="protein sequence ID" value="OGY56897.1"/>
    <property type="molecule type" value="Genomic_DNA"/>
</dbReference>
<sequence length="92" mass="10273">MAEGGCGGNSAMPERNQTEASSATLLFKARRHRKILFSLREKEIRRAQNEKSKEYFSVVWRAKRAVAGLASLVPFKVGSSKVQNFPPDSTFL</sequence>
<proteinExistence type="predicted"/>
<evidence type="ECO:0000313" key="2">
    <source>
        <dbReference type="EMBL" id="OGY56897.1"/>
    </source>
</evidence>
<evidence type="ECO:0000256" key="1">
    <source>
        <dbReference type="SAM" id="MobiDB-lite"/>
    </source>
</evidence>
<dbReference type="Proteomes" id="UP000178179">
    <property type="component" value="Unassembled WGS sequence"/>
</dbReference>